<keyword evidence="11 12" id="KW-0472">Membrane</keyword>
<accession>A0ABW4BYI8</accession>
<dbReference type="InterPro" id="IPR003594">
    <property type="entry name" value="HATPase_dom"/>
</dbReference>
<evidence type="ECO:0000256" key="9">
    <source>
        <dbReference type="ARBA" id="ARBA00022989"/>
    </source>
</evidence>
<dbReference type="InterPro" id="IPR036890">
    <property type="entry name" value="HATPase_C_sf"/>
</dbReference>
<keyword evidence="9 12" id="KW-1133">Transmembrane helix</keyword>
<dbReference type="PANTHER" id="PTHR34220">
    <property type="entry name" value="SENSOR HISTIDINE KINASE YPDA"/>
    <property type="match status" value="1"/>
</dbReference>
<evidence type="ECO:0000256" key="3">
    <source>
        <dbReference type="ARBA" id="ARBA00022553"/>
    </source>
</evidence>
<dbReference type="CDD" id="cd06225">
    <property type="entry name" value="HAMP"/>
    <property type="match status" value="1"/>
</dbReference>
<evidence type="ECO:0000256" key="4">
    <source>
        <dbReference type="ARBA" id="ARBA00022679"/>
    </source>
</evidence>
<keyword evidence="2" id="KW-1003">Cell membrane</keyword>
<keyword evidence="15" id="KW-1185">Reference proteome</keyword>
<dbReference type="EMBL" id="JBHTOJ010000007">
    <property type="protein sequence ID" value="MFD1419830.1"/>
    <property type="molecule type" value="Genomic_DNA"/>
</dbReference>
<keyword evidence="8" id="KW-0067">ATP-binding</keyword>
<evidence type="ECO:0000256" key="2">
    <source>
        <dbReference type="ARBA" id="ARBA00022475"/>
    </source>
</evidence>
<sequence>MFKWRRNYNFSQLMATYAVLLSTVIGLFALYMGTTTTANDNRAISASLTNGLDKVADQVTANAREVHELGQHLTSTNSQVKNLNKYFELSPAAYLTYSQTASNHEAFYYLPDETLQLLMSNPMIEQVRITMSDFKPNFVADRRTPGGYKTTQRVSSRPQFRFSYPFVDNANLRGYGTLTLTYQTQPLTAALDKLNRGANLQVMVLTPTGQASYHFHGREVTASAARQTAKRVQRTFGRQTSGLAAFTQKYRYRTSKLADGSLLVAMTDRAVVRQQQRLKNWTLGAEAVAIDVILFGGLWLTFRRYRLQLQQMIQSMSLVGQGDLDVRLKVPTQSGDLKIMATGINQMLDEINTYVYQIYQLEIEQRDANMKALQSQIQPHFLYNTLEYIRMYAVAEDQNELAEVVYAFAALLRNNTDQSPTTTLAKETEFIEKYIYLYQMRFPDQIAYGLQLAPILADLTIPKFILQPLVENYFAHGIDYLRTDNVVSVKAWQDGQQRVYLQVQDNGRGMSAAQLATVQTQIESQQVTGERTSIGLRNVYERLQGYFGDSATMRLNRNQQGGITVMLTFVRGTTDATRHDRG</sequence>
<dbReference type="PROSITE" id="PS50885">
    <property type="entry name" value="HAMP"/>
    <property type="match status" value="1"/>
</dbReference>
<keyword evidence="4" id="KW-0808">Transferase</keyword>
<dbReference type="InterPro" id="IPR010559">
    <property type="entry name" value="Sig_transdc_His_kin_internal"/>
</dbReference>
<organism evidence="14 15">
    <name type="scientific">Lactiplantibacillus songbeiensis</name>
    <dbReference type="NCBI Taxonomy" id="2559920"/>
    <lineage>
        <taxon>Bacteria</taxon>
        <taxon>Bacillati</taxon>
        <taxon>Bacillota</taxon>
        <taxon>Bacilli</taxon>
        <taxon>Lactobacillales</taxon>
        <taxon>Lactobacillaceae</taxon>
        <taxon>Lactiplantibacillus</taxon>
    </lineage>
</organism>
<evidence type="ECO:0000256" key="1">
    <source>
        <dbReference type="ARBA" id="ARBA00004651"/>
    </source>
</evidence>
<evidence type="ECO:0000256" key="10">
    <source>
        <dbReference type="ARBA" id="ARBA00023012"/>
    </source>
</evidence>
<dbReference type="SUPFAM" id="SSF55874">
    <property type="entry name" value="ATPase domain of HSP90 chaperone/DNA topoisomerase II/histidine kinase"/>
    <property type="match status" value="1"/>
</dbReference>
<dbReference type="RefSeq" id="WP_137634906.1">
    <property type="nucleotide sequence ID" value="NZ_BJDL01000014.1"/>
</dbReference>
<keyword evidence="3" id="KW-0597">Phosphoprotein</keyword>
<keyword evidence="7 14" id="KW-0418">Kinase</keyword>
<dbReference type="Gene3D" id="3.30.565.10">
    <property type="entry name" value="Histidine kinase-like ATPase, C-terminal domain"/>
    <property type="match status" value="1"/>
</dbReference>
<dbReference type="Pfam" id="PF06580">
    <property type="entry name" value="His_kinase"/>
    <property type="match status" value="1"/>
</dbReference>
<reference evidence="15" key="1">
    <citation type="journal article" date="2019" name="Int. J. Syst. Evol. Microbiol.">
        <title>The Global Catalogue of Microorganisms (GCM) 10K type strain sequencing project: providing services to taxonomists for standard genome sequencing and annotation.</title>
        <authorList>
            <consortium name="The Broad Institute Genomics Platform"/>
            <consortium name="The Broad Institute Genome Sequencing Center for Infectious Disease"/>
            <person name="Wu L."/>
            <person name="Ma J."/>
        </authorList>
    </citation>
    <scope>NUCLEOTIDE SEQUENCE [LARGE SCALE GENOMIC DNA]</scope>
    <source>
        <strain evidence="15">CCM 8931</strain>
    </source>
</reference>
<protein>
    <submittedName>
        <fullName evidence="14">Histidine kinase</fullName>
    </submittedName>
</protein>
<keyword evidence="5 12" id="KW-0812">Transmembrane</keyword>
<comment type="subcellular location">
    <subcellularLocation>
        <location evidence="1">Cell membrane</location>
        <topology evidence="1">Multi-pass membrane protein</topology>
    </subcellularLocation>
</comment>
<dbReference type="SMART" id="SM00304">
    <property type="entry name" value="HAMP"/>
    <property type="match status" value="1"/>
</dbReference>
<evidence type="ECO:0000256" key="6">
    <source>
        <dbReference type="ARBA" id="ARBA00022741"/>
    </source>
</evidence>
<dbReference type="Gene3D" id="6.10.340.10">
    <property type="match status" value="1"/>
</dbReference>
<evidence type="ECO:0000313" key="15">
    <source>
        <dbReference type="Proteomes" id="UP001597188"/>
    </source>
</evidence>
<evidence type="ECO:0000256" key="5">
    <source>
        <dbReference type="ARBA" id="ARBA00022692"/>
    </source>
</evidence>
<evidence type="ECO:0000256" key="11">
    <source>
        <dbReference type="ARBA" id="ARBA00023136"/>
    </source>
</evidence>
<gene>
    <name evidence="14" type="ORF">ACFQ5L_02510</name>
</gene>
<proteinExistence type="predicted"/>
<comment type="caution">
    <text evidence="14">The sequence shown here is derived from an EMBL/GenBank/DDBJ whole genome shotgun (WGS) entry which is preliminary data.</text>
</comment>
<evidence type="ECO:0000256" key="12">
    <source>
        <dbReference type="SAM" id="Phobius"/>
    </source>
</evidence>
<dbReference type="Proteomes" id="UP001597188">
    <property type="component" value="Unassembled WGS sequence"/>
</dbReference>
<evidence type="ECO:0000259" key="13">
    <source>
        <dbReference type="PROSITE" id="PS50885"/>
    </source>
</evidence>
<name>A0ABW4BYI8_9LACO</name>
<evidence type="ECO:0000313" key="14">
    <source>
        <dbReference type="EMBL" id="MFD1419830.1"/>
    </source>
</evidence>
<dbReference type="SUPFAM" id="SSF158472">
    <property type="entry name" value="HAMP domain-like"/>
    <property type="match status" value="1"/>
</dbReference>
<feature type="transmembrane region" description="Helical" evidence="12">
    <location>
        <begin position="12"/>
        <end position="32"/>
    </location>
</feature>
<dbReference type="Pfam" id="PF02518">
    <property type="entry name" value="HATPase_c"/>
    <property type="match status" value="1"/>
</dbReference>
<feature type="domain" description="HAMP" evidence="13">
    <location>
        <begin position="303"/>
        <end position="356"/>
    </location>
</feature>
<evidence type="ECO:0000256" key="8">
    <source>
        <dbReference type="ARBA" id="ARBA00022840"/>
    </source>
</evidence>
<keyword evidence="6" id="KW-0547">Nucleotide-binding</keyword>
<dbReference type="InterPro" id="IPR003660">
    <property type="entry name" value="HAMP_dom"/>
</dbReference>
<dbReference type="GO" id="GO:0016301">
    <property type="term" value="F:kinase activity"/>
    <property type="evidence" value="ECO:0007669"/>
    <property type="project" value="UniProtKB-KW"/>
</dbReference>
<evidence type="ECO:0000256" key="7">
    <source>
        <dbReference type="ARBA" id="ARBA00022777"/>
    </source>
</evidence>
<dbReference type="InterPro" id="IPR050640">
    <property type="entry name" value="Bact_2-comp_sensor_kinase"/>
</dbReference>
<dbReference type="PANTHER" id="PTHR34220:SF11">
    <property type="entry name" value="SENSOR PROTEIN KINASE HPTS"/>
    <property type="match status" value="1"/>
</dbReference>
<keyword evidence="10" id="KW-0902">Two-component regulatory system</keyword>